<evidence type="ECO:0000256" key="6">
    <source>
        <dbReference type="ARBA" id="ARBA00022842"/>
    </source>
</evidence>
<dbReference type="Pfam" id="PF00481">
    <property type="entry name" value="PP2C"/>
    <property type="match status" value="1"/>
</dbReference>
<keyword evidence="4" id="KW-0479">Metal-binding</keyword>
<proteinExistence type="evidence at transcript level"/>
<keyword evidence="7 9" id="KW-0904">Protein phosphatase</keyword>
<evidence type="ECO:0000256" key="9">
    <source>
        <dbReference type="RuleBase" id="RU003465"/>
    </source>
</evidence>
<dbReference type="PROSITE" id="PS51746">
    <property type="entry name" value="PPM_2"/>
    <property type="match status" value="1"/>
</dbReference>
<dbReference type="SMART" id="SM00332">
    <property type="entry name" value="PP2Cc"/>
    <property type="match status" value="1"/>
</dbReference>
<evidence type="ECO:0000256" key="1">
    <source>
        <dbReference type="ARBA" id="ARBA00001936"/>
    </source>
</evidence>
<dbReference type="InterPro" id="IPR015655">
    <property type="entry name" value="PP2C"/>
</dbReference>
<keyword evidence="8" id="KW-0464">Manganese</keyword>
<comment type="cofactor">
    <cofactor evidence="2">
        <name>Mg(2+)</name>
        <dbReference type="ChEBI" id="CHEBI:18420"/>
    </cofactor>
</comment>
<dbReference type="AlphaFoldDB" id="A0A977Q775"/>
<evidence type="ECO:0000256" key="7">
    <source>
        <dbReference type="ARBA" id="ARBA00022912"/>
    </source>
</evidence>
<dbReference type="InterPro" id="IPR036457">
    <property type="entry name" value="PPM-type-like_dom_sf"/>
</dbReference>
<name>A0A977Q775_9MAGN</name>
<evidence type="ECO:0000256" key="2">
    <source>
        <dbReference type="ARBA" id="ARBA00001946"/>
    </source>
</evidence>
<evidence type="ECO:0000256" key="8">
    <source>
        <dbReference type="ARBA" id="ARBA00023211"/>
    </source>
</evidence>
<dbReference type="InterPro" id="IPR000222">
    <property type="entry name" value="PP2C_BS"/>
</dbReference>
<feature type="domain" description="PPM-type phosphatase" evidence="11">
    <location>
        <begin position="105"/>
        <end position="419"/>
    </location>
</feature>
<feature type="region of interest" description="Disordered" evidence="10">
    <location>
        <begin position="1"/>
        <end position="95"/>
    </location>
</feature>
<organism evidence="12">
    <name type="scientific">Magnolia sieboldii</name>
    <dbReference type="NCBI Taxonomy" id="85868"/>
    <lineage>
        <taxon>Eukaryota</taxon>
        <taxon>Viridiplantae</taxon>
        <taxon>Streptophyta</taxon>
        <taxon>Embryophyta</taxon>
        <taxon>Tracheophyta</taxon>
        <taxon>Spermatophyta</taxon>
        <taxon>Magnoliopsida</taxon>
        <taxon>Magnoliidae</taxon>
        <taxon>Magnoliales</taxon>
        <taxon>Magnoliaceae</taxon>
        <taxon>Magnolia</taxon>
    </lineage>
</organism>
<feature type="compositionally biased region" description="Low complexity" evidence="10">
    <location>
        <begin position="70"/>
        <end position="79"/>
    </location>
</feature>
<dbReference type="EMBL" id="MZ352240">
    <property type="protein sequence ID" value="UXG06313.1"/>
    <property type="molecule type" value="mRNA"/>
</dbReference>
<evidence type="ECO:0000256" key="3">
    <source>
        <dbReference type="ARBA" id="ARBA00013081"/>
    </source>
</evidence>
<comment type="similarity">
    <text evidence="9">Belongs to the PP2C family.</text>
</comment>
<dbReference type="Gene3D" id="3.60.40.10">
    <property type="entry name" value="PPM-type phosphatase domain"/>
    <property type="match status" value="1"/>
</dbReference>
<dbReference type="GO" id="GO:0046872">
    <property type="term" value="F:metal ion binding"/>
    <property type="evidence" value="ECO:0007669"/>
    <property type="project" value="UniProtKB-KW"/>
</dbReference>
<keyword evidence="6" id="KW-0460">Magnesium</keyword>
<dbReference type="GO" id="GO:0004722">
    <property type="term" value="F:protein serine/threonine phosphatase activity"/>
    <property type="evidence" value="ECO:0007669"/>
    <property type="project" value="UniProtKB-EC"/>
</dbReference>
<feature type="compositionally biased region" description="Basic and acidic residues" evidence="10">
    <location>
        <begin position="49"/>
        <end position="69"/>
    </location>
</feature>
<protein>
    <recommendedName>
        <fullName evidence="3">protein-serine/threonine phosphatase</fullName>
        <ecNumber evidence="3">3.1.3.16</ecNumber>
    </recommendedName>
</protein>
<evidence type="ECO:0000259" key="11">
    <source>
        <dbReference type="PROSITE" id="PS51746"/>
    </source>
</evidence>
<comment type="cofactor">
    <cofactor evidence="1">
        <name>Mn(2+)</name>
        <dbReference type="ChEBI" id="CHEBI:29035"/>
    </cofactor>
</comment>
<dbReference type="FunFam" id="3.60.40.10:FF:000291">
    <property type="entry name" value="Protein phosphatase 2C 50"/>
    <property type="match status" value="1"/>
</dbReference>
<dbReference type="PANTHER" id="PTHR47992">
    <property type="entry name" value="PROTEIN PHOSPHATASE"/>
    <property type="match status" value="1"/>
</dbReference>
<keyword evidence="5 9" id="KW-0378">Hydrolase</keyword>
<reference evidence="12" key="1">
    <citation type="submission" date="2021-06" db="EMBL/GenBank/DDBJ databases">
        <authorList>
            <person name="Zhang X.-L."/>
        </authorList>
    </citation>
    <scope>NUCLEOTIDE SEQUENCE</scope>
</reference>
<evidence type="ECO:0000313" key="12">
    <source>
        <dbReference type="EMBL" id="UXG06313.1"/>
    </source>
</evidence>
<dbReference type="CDD" id="cd00143">
    <property type="entry name" value="PP2Cc"/>
    <property type="match status" value="1"/>
</dbReference>
<gene>
    <name evidence="12" type="primary">AHG1</name>
</gene>
<dbReference type="SUPFAM" id="SSF81606">
    <property type="entry name" value="PP2C-like"/>
    <property type="match status" value="1"/>
</dbReference>
<sequence>MAEIYMKMATNKDTPTKCREARRRRMEMRRLAAIVGDTLSHAGGAAGQSDKRREGSERACEGKRNRTDGSRSSPSSSPASGGGTEESLAGESGSGRALAIDPASVFGSMSVSGRSRDMEDAISLRPDFYRPEVFGRRQLHFFAVFDGHGGSHVATLCQELMHVFVAEELGRVADSGGGGGSDPAGEMSVEGWNAAMARSFHRMDEVALNSCACGNIGVRCACECGGLTSDIVGSTAVVAVVGPDRIVVANCGDSRAVLCRGGRAIPLSYDHKPDRLDELARIEAAGGRVIYSNGARVLGILAMSRALGDGYLKPIVISEPEVNVTERTEDDECLILASDGLWDVLSNDMACNMARSCLYEGSASSFVAEFLNIGNIESTSENEDIQESRSRCSLAATLLTRLALGRKSTDNISVVVIDLRRV</sequence>
<dbReference type="EC" id="3.1.3.16" evidence="3"/>
<evidence type="ECO:0000256" key="10">
    <source>
        <dbReference type="SAM" id="MobiDB-lite"/>
    </source>
</evidence>
<dbReference type="InterPro" id="IPR001932">
    <property type="entry name" value="PPM-type_phosphatase-like_dom"/>
</dbReference>
<dbReference type="PROSITE" id="PS01032">
    <property type="entry name" value="PPM_1"/>
    <property type="match status" value="1"/>
</dbReference>
<evidence type="ECO:0000256" key="4">
    <source>
        <dbReference type="ARBA" id="ARBA00022723"/>
    </source>
</evidence>
<accession>A0A977Q775</accession>
<evidence type="ECO:0000256" key="5">
    <source>
        <dbReference type="ARBA" id="ARBA00022801"/>
    </source>
</evidence>